<dbReference type="GO" id="GO:0046872">
    <property type="term" value="F:metal ion binding"/>
    <property type="evidence" value="ECO:0007669"/>
    <property type="project" value="UniProtKB-KW"/>
</dbReference>
<keyword evidence="2" id="KW-0479">Metal-binding</keyword>
<evidence type="ECO:0000256" key="1">
    <source>
        <dbReference type="ARBA" id="ARBA00001936"/>
    </source>
</evidence>
<evidence type="ECO:0000256" key="2">
    <source>
        <dbReference type="ARBA" id="ARBA00022723"/>
    </source>
</evidence>
<dbReference type="Pfam" id="PF07385">
    <property type="entry name" value="Lyx_isomer"/>
    <property type="match status" value="1"/>
</dbReference>
<evidence type="ECO:0000256" key="7">
    <source>
        <dbReference type="ARBA" id="ARBA00044951"/>
    </source>
</evidence>
<keyword evidence="4" id="KW-0413">Isomerase</keyword>
<dbReference type="EC" id="5.3.1.15" evidence="8"/>
<dbReference type="EMBL" id="CP014206">
    <property type="protein sequence ID" value="AMK10444.1"/>
    <property type="molecule type" value="Genomic_DNA"/>
</dbReference>
<keyword evidence="11" id="KW-1185">Reference proteome</keyword>
<evidence type="ECO:0000256" key="8">
    <source>
        <dbReference type="ARBA" id="ARBA00044972"/>
    </source>
</evidence>
<evidence type="ECO:0000256" key="5">
    <source>
        <dbReference type="ARBA" id="ARBA00023277"/>
    </source>
</evidence>
<dbReference type="InterPro" id="IPR010864">
    <property type="entry name" value="D-lyxose_isomer"/>
</dbReference>
<evidence type="ECO:0000313" key="10">
    <source>
        <dbReference type="EMBL" id="TDT89160.1"/>
    </source>
</evidence>
<dbReference type="OrthoDB" id="27002at2"/>
<evidence type="ECO:0000313" key="9">
    <source>
        <dbReference type="EMBL" id="AMK10444.1"/>
    </source>
</evidence>
<dbReference type="InterPro" id="IPR047581">
    <property type="entry name" value="EcSI_cupin"/>
</dbReference>
<dbReference type="GO" id="GO:0047828">
    <property type="term" value="F:D-lyxose ketol-isomerase activity"/>
    <property type="evidence" value="ECO:0007669"/>
    <property type="project" value="UniProtKB-EC"/>
</dbReference>
<protein>
    <recommendedName>
        <fullName evidence="8">D-lyxose ketol-isomerase</fullName>
        <ecNumber evidence="8">5.3.1.15</ecNumber>
    </recommendedName>
</protein>
<comment type="catalytic activity">
    <reaction evidence="6">
        <text>D-lyxose = D-xylulose</text>
        <dbReference type="Rhea" id="RHEA:14201"/>
        <dbReference type="ChEBI" id="CHEBI:16789"/>
        <dbReference type="ChEBI" id="CHEBI:17140"/>
        <dbReference type="EC" id="5.3.1.15"/>
    </reaction>
</comment>
<organism evidence="10 12">
    <name type="scientific">Pseudodesulfovibrio indicus</name>
    <dbReference type="NCBI Taxonomy" id="1716143"/>
    <lineage>
        <taxon>Bacteria</taxon>
        <taxon>Pseudomonadati</taxon>
        <taxon>Thermodesulfobacteriota</taxon>
        <taxon>Desulfovibrionia</taxon>
        <taxon>Desulfovibrionales</taxon>
        <taxon>Desulfovibrionaceae</taxon>
    </lineage>
</organism>
<evidence type="ECO:0000256" key="6">
    <source>
        <dbReference type="ARBA" id="ARBA00044907"/>
    </source>
</evidence>
<gene>
    <name evidence="9" type="ORF">AWY79_04595</name>
    <name evidence="10" type="ORF">EDC59_104153</name>
</gene>
<dbReference type="CDD" id="cd20309">
    <property type="entry name" value="cupin_EcSI"/>
    <property type="match status" value="1"/>
</dbReference>
<dbReference type="Proteomes" id="UP000295506">
    <property type="component" value="Unassembled WGS sequence"/>
</dbReference>
<accession>A0A126QKD0</accession>
<reference evidence="10 12" key="2">
    <citation type="submission" date="2019-03" db="EMBL/GenBank/DDBJ databases">
        <title>Genomic Encyclopedia of Type Strains, Phase IV (KMG-IV): sequencing the most valuable type-strain genomes for metagenomic binning, comparative biology and taxonomic classification.</title>
        <authorList>
            <person name="Goeker M."/>
        </authorList>
    </citation>
    <scope>NUCLEOTIDE SEQUENCE [LARGE SCALE GENOMIC DNA]</scope>
    <source>
        <strain evidence="10 12">DSM 101483</strain>
    </source>
</reference>
<reference evidence="9 11" key="1">
    <citation type="journal article" date="2016" name="Front. Microbiol.">
        <title>Genome Sequence of the Piezophilic, Mesophilic Sulfate-Reducing Bacterium Desulfovibrio indicus J2T.</title>
        <authorList>
            <person name="Cao J."/>
            <person name="Maignien L."/>
            <person name="Shao Z."/>
            <person name="Alain K."/>
            <person name="Jebbar M."/>
        </authorList>
    </citation>
    <scope>NUCLEOTIDE SEQUENCE [LARGE SCALE GENOMIC DNA]</scope>
    <source>
        <strain evidence="9 11">J2</strain>
    </source>
</reference>
<dbReference type="Proteomes" id="UP000055611">
    <property type="component" value="Chromosome"/>
</dbReference>
<dbReference type="EMBL" id="SOBK01000004">
    <property type="protein sequence ID" value="TDT89160.1"/>
    <property type="molecule type" value="Genomic_DNA"/>
</dbReference>
<sequence>MKRSEINALIRDAKEFFGSFKFALPPWAFWGPEQWKGKGGSEVVANQLGWDLTDYGAGDFERRGLILFTIRNGNLAAGHPKKYAEKIMIVRENQICPMHFHWSKTEDIINRGGGNLVIELYGSTPSEELGAEPLAVSVDGFTRIVQPGGKVVLTPGESIFLEQGMYHRFYGEPGKGKVLVGEVSSVNDDNTDNRFHQPQARFPEIEEDEPPLHLLCTDYPNYV</sequence>
<dbReference type="Gene3D" id="2.60.120.10">
    <property type="entry name" value="Jelly Rolls"/>
    <property type="match status" value="1"/>
</dbReference>
<evidence type="ECO:0000256" key="4">
    <source>
        <dbReference type="ARBA" id="ARBA00023235"/>
    </source>
</evidence>
<dbReference type="InterPro" id="IPR014710">
    <property type="entry name" value="RmlC-like_jellyroll"/>
</dbReference>
<dbReference type="InterPro" id="IPR011051">
    <property type="entry name" value="RmlC_Cupin_sf"/>
</dbReference>
<dbReference type="SUPFAM" id="SSF51182">
    <property type="entry name" value="RmlC-like cupins"/>
    <property type="match status" value="1"/>
</dbReference>
<keyword evidence="5" id="KW-0119">Carbohydrate metabolism</keyword>
<dbReference type="RefSeq" id="WP_066800924.1">
    <property type="nucleotide sequence ID" value="NZ_CP014206.1"/>
</dbReference>
<comment type="cofactor">
    <cofactor evidence="1">
        <name>Mn(2+)</name>
        <dbReference type="ChEBI" id="CHEBI:29035"/>
    </cofactor>
</comment>
<dbReference type="KEGG" id="dej:AWY79_04595"/>
<name>A0A126QKD0_9BACT</name>
<keyword evidence="3" id="KW-0464">Manganese</keyword>
<dbReference type="AlphaFoldDB" id="A0A126QKD0"/>
<evidence type="ECO:0000313" key="12">
    <source>
        <dbReference type="Proteomes" id="UP000295506"/>
    </source>
</evidence>
<evidence type="ECO:0000313" key="11">
    <source>
        <dbReference type="Proteomes" id="UP000055611"/>
    </source>
</evidence>
<evidence type="ECO:0000256" key="3">
    <source>
        <dbReference type="ARBA" id="ARBA00023211"/>
    </source>
</evidence>
<proteinExistence type="inferred from homology"/>
<comment type="similarity">
    <text evidence="7">Belongs to the D-lyxose ketol-isomerase family.</text>
</comment>